<feature type="region of interest" description="Disordered" evidence="2">
    <location>
        <begin position="253"/>
        <end position="272"/>
    </location>
</feature>
<accession>A0AAV0WRB9</accession>
<dbReference type="InterPro" id="IPR032071">
    <property type="entry name" value="DUF4806"/>
</dbReference>
<evidence type="ECO:0000256" key="2">
    <source>
        <dbReference type="SAM" id="MobiDB-lite"/>
    </source>
</evidence>
<keyword evidence="1" id="KW-0175">Coiled coil</keyword>
<keyword evidence="5" id="KW-1185">Reference proteome</keyword>
<gene>
    <name evidence="4" type="ORF">MEUPH1_LOCUS13901</name>
</gene>
<sequence length="460" mass="53259">MLFKELNEKCGIEYLLMRRLTQDCIESLFSVLRAKGGNNLTPDASKIQSAIRINMCNMLISPSNNANCEKDASEFLALSKDIKTSIITLDRSYNESEEIDNIYDYYSSMNIEYILMKDETANSVAYVTGWVCGQLDHKPCIEKLATKDTNKKFDLDNTHIGIKEYDGCSLLYPLAKTLEFTKHVSALFHANIENLILKKKCNLKKDLKLIISHICKSWYFVMENIRKRNVYLDWIENDVSKLKRAQYYLDKMKGSKSDSKKRSTPKRTSMKAHKKSCACDHHSWKKSMSKNVSKMTLKIESLQKQNNEIKTMLENFINKRTNSNSYGFSDDEVNELNIGFPLSDEIQLLEIESRMLNDQEFYSKMITTLKALGGTDFTSFVNTILAKLMTNCLAIRYSFAGRRKKISFKETFPTLLKTIINVVRFHKPTSTHQQIHNQIGRWLVHAQLRITRQETKQIDQ</sequence>
<feature type="domain" description="DUF4806" evidence="3">
    <location>
        <begin position="337"/>
        <end position="410"/>
    </location>
</feature>
<feature type="coiled-coil region" evidence="1">
    <location>
        <begin position="285"/>
        <end position="319"/>
    </location>
</feature>
<evidence type="ECO:0000256" key="1">
    <source>
        <dbReference type="SAM" id="Coils"/>
    </source>
</evidence>
<reference evidence="4 5" key="1">
    <citation type="submission" date="2023-01" db="EMBL/GenBank/DDBJ databases">
        <authorList>
            <person name="Whitehead M."/>
        </authorList>
    </citation>
    <scope>NUCLEOTIDE SEQUENCE [LARGE SCALE GENOMIC DNA]</scope>
</reference>
<dbReference type="Proteomes" id="UP001160148">
    <property type="component" value="Unassembled WGS sequence"/>
</dbReference>
<dbReference type="AlphaFoldDB" id="A0AAV0WRB9"/>
<name>A0AAV0WRB9_9HEMI</name>
<organism evidence="4 5">
    <name type="scientific">Macrosiphum euphorbiae</name>
    <name type="common">potato aphid</name>
    <dbReference type="NCBI Taxonomy" id="13131"/>
    <lineage>
        <taxon>Eukaryota</taxon>
        <taxon>Metazoa</taxon>
        <taxon>Ecdysozoa</taxon>
        <taxon>Arthropoda</taxon>
        <taxon>Hexapoda</taxon>
        <taxon>Insecta</taxon>
        <taxon>Pterygota</taxon>
        <taxon>Neoptera</taxon>
        <taxon>Paraneoptera</taxon>
        <taxon>Hemiptera</taxon>
        <taxon>Sternorrhyncha</taxon>
        <taxon>Aphidomorpha</taxon>
        <taxon>Aphidoidea</taxon>
        <taxon>Aphididae</taxon>
        <taxon>Macrosiphini</taxon>
        <taxon>Macrosiphum</taxon>
    </lineage>
</organism>
<feature type="compositionally biased region" description="Basic residues" evidence="2">
    <location>
        <begin position="262"/>
        <end position="272"/>
    </location>
</feature>
<protein>
    <recommendedName>
        <fullName evidence="3">DUF4806 domain-containing protein</fullName>
    </recommendedName>
</protein>
<dbReference type="Pfam" id="PF16064">
    <property type="entry name" value="DUF4806"/>
    <property type="match status" value="1"/>
</dbReference>
<comment type="caution">
    <text evidence="4">The sequence shown here is derived from an EMBL/GenBank/DDBJ whole genome shotgun (WGS) entry which is preliminary data.</text>
</comment>
<dbReference type="PANTHER" id="PTHR34153">
    <property type="entry name" value="SI:CH211-262H13.3-RELATED-RELATED"/>
    <property type="match status" value="1"/>
</dbReference>
<dbReference type="EMBL" id="CARXXK010000002">
    <property type="protein sequence ID" value="CAI6358383.1"/>
    <property type="molecule type" value="Genomic_DNA"/>
</dbReference>
<proteinExistence type="predicted"/>
<dbReference type="PANTHER" id="PTHR34153:SF2">
    <property type="entry name" value="SI:CH211-262H13.3-RELATED"/>
    <property type="match status" value="1"/>
</dbReference>
<evidence type="ECO:0000313" key="4">
    <source>
        <dbReference type="EMBL" id="CAI6358383.1"/>
    </source>
</evidence>
<evidence type="ECO:0000313" key="5">
    <source>
        <dbReference type="Proteomes" id="UP001160148"/>
    </source>
</evidence>
<evidence type="ECO:0000259" key="3">
    <source>
        <dbReference type="Pfam" id="PF16064"/>
    </source>
</evidence>